<feature type="region of interest" description="Disordered" evidence="1">
    <location>
        <begin position="247"/>
        <end position="323"/>
    </location>
</feature>
<feature type="compositionally biased region" description="Low complexity" evidence="1">
    <location>
        <begin position="501"/>
        <end position="528"/>
    </location>
</feature>
<proteinExistence type="predicted"/>
<dbReference type="SUPFAM" id="SSF54593">
    <property type="entry name" value="Glyoxalase/Bleomycin resistance protein/Dihydroxybiphenyl dioxygenase"/>
    <property type="match status" value="1"/>
</dbReference>
<dbReference type="Proteomes" id="UP000799539">
    <property type="component" value="Unassembled WGS sequence"/>
</dbReference>
<feature type="region of interest" description="Disordered" evidence="1">
    <location>
        <begin position="150"/>
        <end position="173"/>
    </location>
</feature>
<accession>A0A6A6FCJ6</accession>
<feature type="compositionally biased region" description="Basic and acidic residues" evidence="1">
    <location>
        <begin position="622"/>
        <end position="642"/>
    </location>
</feature>
<dbReference type="Gene3D" id="3.10.180.10">
    <property type="entry name" value="2,3-Dihydroxybiphenyl 1,2-Dioxygenase, domain 1"/>
    <property type="match status" value="1"/>
</dbReference>
<dbReference type="PROSITE" id="PS51819">
    <property type="entry name" value="VOC"/>
    <property type="match status" value="1"/>
</dbReference>
<feature type="compositionally biased region" description="Basic residues" evidence="1">
    <location>
        <begin position="603"/>
        <end position="621"/>
    </location>
</feature>
<feature type="compositionally biased region" description="Polar residues" evidence="1">
    <location>
        <begin position="307"/>
        <end position="323"/>
    </location>
</feature>
<evidence type="ECO:0000259" key="2">
    <source>
        <dbReference type="PROSITE" id="PS51819"/>
    </source>
</evidence>
<feature type="region of interest" description="Disordered" evidence="1">
    <location>
        <begin position="400"/>
        <end position="661"/>
    </location>
</feature>
<organism evidence="3 4">
    <name type="scientific">Cercospora zeae-maydis SCOH1-5</name>
    <dbReference type="NCBI Taxonomy" id="717836"/>
    <lineage>
        <taxon>Eukaryota</taxon>
        <taxon>Fungi</taxon>
        <taxon>Dikarya</taxon>
        <taxon>Ascomycota</taxon>
        <taxon>Pezizomycotina</taxon>
        <taxon>Dothideomycetes</taxon>
        <taxon>Dothideomycetidae</taxon>
        <taxon>Mycosphaerellales</taxon>
        <taxon>Mycosphaerellaceae</taxon>
        <taxon>Cercospora</taxon>
    </lineage>
</organism>
<feature type="compositionally biased region" description="Polar residues" evidence="1">
    <location>
        <begin position="158"/>
        <end position="173"/>
    </location>
</feature>
<dbReference type="OrthoDB" id="10249419at2759"/>
<gene>
    <name evidence="3" type="ORF">CERZMDRAFT_106593</name>
</gene>
<feature type="compositionally biased region" description="Polar residues" evidence="1">
    <location>
        <begin position="200"/>
        <end position="216"/>
    </location>
</feature>
<name>A0A6A6FCJ6_9PEZI</name>
<dbReference type="PANTHER" id="PTHR35006">
    <property type="entry name" value="GLYOXALASE FAMILY PROTEIN (AFU_ORTHOLOGUE AFUA_5G14830)"/>
    <property type="match status" value="1"/>
</dbReference>
<dbReference type="PANTHER" id="PTHR35006:SF3">
    <property type="entry name" value="GLYOXALASE FAMILY PROTEIN (AFU_ORTHOLOGUE AFUA_3G06020)"/>
    <property type="match status" value="1"/>
</dbReference>
<dbReference type="EMBL" id="ML992678">
    <property type="protein sequence ID" value="KAF2211116.1"/>
    <property type="molecule type" value="Genomic_DNA"/>
</dbReference>
<keyword evidence="4" id="KW-1185">Reference proteome</keyword>
<sequence>MPVSHLGLTVSHIPSATSFYLAALQPLGYRFIGHQGDSIGLGVDSADFFITQAPIGTRPSPNHIAFLAENRNIVRDCYTASLEAGGRPSGSPDYRNADCTCFNAAVEDHDGNTVEFIFRQPHGQGAGCGEAAPSEHSRVLTWRENVDEAGAADDAQSVAKSATSQGSQVSKATTLKSRMQTAIDLAKSTAESTKSAAPSQGVSRATTAPSNAGSSFPSKTIIGTALGAAAGAALIFALHREESKNAKEEADHMAYMASRSTARSRHSVHEVPADPPAPHADTVPPTNRTTSQAPDQDALGGRKFHHNNYSTTESAYSRPQPRSTRAMRMLQETGYNDDGEVQEVMSRYTNLRPHPTRSHTHDSIDYATDEVPARSTAGSAMKRASTLPVDVELDRPNYYLEAPKSTASKHSGSYEEDDHRSSASYRSHKSHRSHRRTSADETDRLKRHDSGVDVYAPRPHKDRGSDAGRRSSASTAKPFRRPSGQDGIPLPPPPIGNNAHSSSQISRGGSSCYHPAAISLPPSIASSSKQTTTQIQDLPEPVSSSRRARRSPPAVPAKPYIQERDSVLQSWENFEAEESDGMGDVKTVLPEDSISCVDLSEPRRRHRRHHHHPSSSKHSKSGRSETSDKTIKPATKEKEKRGSLLGLPIRSKEGSSRFNLL</sequence>
<dbReference type="InterPro" id="IPR037523">
    <property type="entry name" value="VOC_core"/>
</dbReference>
<feature type="compositionally biased region" description="Polar residues" evidence="1">
    <location>
        <begin position="284"/>
        <end position="294"/>
    </location>
</feature>
<evidence type="ECO:0000313" key="3">
    <source>
        <dbReference type="EMBL" id="KAF2211116.1"/>
    </source>
</evidence>
<dbReference type="InterPro" id="IPR029068">
    <property type="entry name" value="Glyas_Bleomycin-R_OHBP_Dase"/>
</dbReference>
<protein>
    <recommendedName>
        <fullName evidence="2">VOC domain-containing protein</fullName>
    </recommendedName>
</protein>
<feature type="domain" description="VOC" evidence="2">
    <location>
        <begin position="2"/>
        <end position="119"/>
    </location>
</feature>
<reference evidence="3" key="1">
    <citation type="journal article" date="2020" name="Stud. Mycol.">
        <title>101 Dothideomycetes genomes: a test case for predicting lifestyles and emergence of pathogens.</title>
        <authorList>
            <person name="Haridas S."/>
            <person name="Albert R."/>
            <person name="Binder M."/>
            <person name="Bloem J."/>
            <person name="Labutti K."/>
            <person name="Salamov A."/>
            <person name="Andreopoulos B."/>
            <person name="Baker S."/>
            <person name="Barry K."/>
            <person name="Bills G."/>
            <person name="Bluhm B."/>
            <person name="Cannon C."/>
            <person name="Castanera R."/>
            <person name="Culley D."/>
            <person name="Daum C."/>
            <person name="Ezra D."/>
            <person name="Gonzalez J."/>
            <person name="Henrissat B."/>
            <person name="Kuo A."/>
            <person name="Liang C."/>
            <person name="Lipzen A."/>
            <person name="Lutzoni F."/>
            <person name="Magnuson J."/>
            <person name="Mondo S."/>
            <person name="Nolan M."/>
            <person name="Ohm R."/>
            <person name="Pangilinan J."/>
            <person name="Park H.-J."/>
            <person name="Ramirez L."/>
            <person name="Alfaro M."/>
            <person name="Sun H."/>
            <person name="Tritt A."/>
            <person name="Yoshinaga Y."/>
            <person name="Zwiers L.-H."/>
            <person name="Turgeon B."/>
            <person name="Goodwin S."/>
            <person name="Spatafora J."/>
            <person name="Crous P."/>
            <person name="Grigoriev I."/>
        </authorList>
    </citation>
    <scope>NUCLEOTIDE SEQUENCE</scope>
    <source>
        <strain evidence="3">SCOH1-5</strain>
    </source>
</reference>
<feature type="compositionally biased region" description="Low complexity" evidence="1">
    <location>
        <begin position="186"/>
        <end position="199"/>
    </location>
</feature>
<feature type="compositionally biased region" description="Basic and acidic residues" evidence="1">
    <location>
        <begin position="437"/>
        <end position="451"/>
    </location>
</feature>
<feature type="region of interest" description="Disordered" evidence="1">
    <location>
        <begin position="186"/>
        <end position="216"/>
    </location>
</feature>
<evidence type="ECO:0000256" key="1">
    <source>
        <dbReference type="SAM" id="MobiDB-lite"/>
    </source>
</evidence>
<dbReference type="AlphaFoldDB" id="A0A6A6FCJ6"/>
<evidence type="ECO:0000313" key="4">
    <source>
        <dbReference type="Proteomes" id="UP000799539"/>
    </source>
</evidence>
<feature type="compositionally biased region" description="Basic residues" evidence="1">
    <location>
        <begin position="426"/>
        <end position="436"/>
    </location>
</feature>